<keyword evidence="1" id="KW-0732">Signal</keyword>
<proteinExistence type="predicted"/>
<evidence type="ECO:0000313" key="2">
    <source>
        <dbReference type="EMBL" id="PTB79746.1"/>
    </source>
</evidence>
<reference evidence="2 3" key="1">
    <citation type="submission" date="2016-07" db="EMBL/GenBank/DDBJ databases">
        <title>Multiple horizontal gene transfer events from other fungi enriched the ability of initially mycotrophic Trichoderma (Ascomycota) to feed on dead plant biomass.</title>
        <authorList>
            <consortium name="DOE Joint Genome Institute"/>
            <person name="Aerts A."/>
            <person name="Atanasova L."/>
            <person name="Chenthamara K."/>
            <person name="Zhang J."/>
            <person name="Grujic M."/>
            <person name="Henrissat B."/>
            <person name="Kuo A."/>
            <person name="Salamov A."/>
            <person name="Lipzen A."/>
            <person name="Labutti K."/>
            <person name="Barry K."/>
            <person name="Miao Y."/>
            <person name="Rahimi M.J."/>
            <person name="Shen Q."/>
            <person name="Grigoriev I.V."/>
            <person name="Kubicek C.P."/>
            <person name="Druzhinina I.S."/>
        </authorList>
    </citation>
    <scope>NUCLEOTIDE SEQUENCE [LARGE SCALE GENOMIC DNA]</scope>
    <source>
        <strain evidence="2 3">ATCC 18648</strain>
    </source>
</reference>
<dbReference type="AlphaFoldDB" id="A0A2T4CDX2"/>
<dbReference type="Proteomes" id="UP000240760">
    <property type="component" value="Unassembled WGS sequence"/>
</dbReference>
<name>A0A2T4CDX2_TRILO</name>
<dbReference type="EMBL" id="KZ679128">
    <property type="protein sequence ID" value="PTB79746.1"/>
    <property type="molecule type" value="Genomic_DNA"/>
</dbReference>
<organism evidence="2 3">
    <name type="scientific">Trichoderma longibrachiatum ATCC 18648</name>
    <dbReference type="NCBI Taxonomy" id="983965"/>
    <lineage>
        <taxon>Eukaryota</taxon>
        <taxon>Fungi</taxon>
        <taxon>Dikarya</taxon>
        <taxon>Ascomycota</taxon>
        <taxon>Pezizomycotina</taxon>
        <taxon>Sordariomycetes</taxon>
        <taxon>Hypocreomycetidae</taxon>
        <taxon>Hypocreales</taxon>
        <taxon>Hypocreaceae</taxon>
        <taxon>Trichoderma</taxon>
    </lineage>
</organism>
<evidence type="ECO:0008006" key="4">
    <source>
        <dbReference type="Google" id="ProtNLM"/>
    </source>
</evidence>
<protein>
    <recommendedName>
        <fullName evidence="4">Secreted protein</fullName>
    </recommendedName>
</protein>
<evidence type="ECO:0000313" key="3">
    <source>
        <dbReference type="Proteomes" id="UP000240760"/>
    </source>
</evidence>
<evidence type="ECO:0000256" key="1">
    <source>
        <dbReference type="SAM" id="SignalP"/>
    </source>
</evidence>
<keyword evidence="3" id="KW-1185">Reference proteome</keyword>
<accession>A0A2T4CDX2</accession>
<gene>
    <name evidence="2" type="ORF">M440DRAFT_1399036</name>
</gene>
<feature type="signal peptide" evidence="1">
    <location>
        <begin position="1"/>
        <end position="26"/>
    </location>
</feature>
<feature type="chain" id="PRO_5015462152" description="Secreted protein" evidence="1">
    <location>
        <begin position="27"/>
        <end position="86"/>
    </location>
</feature>
<sequence length="86" mass="9375">MLVLDLRTGWPLCWLLCLVLPGYVARRCAPTRTGAGLRQPKVPRFAGLVPVPVQALPAFCSGNLMSHYKGRQMEVLKDLSTGSSAH</sequence>